<dbReference type="RefSeq" id="WP_073372366.1">
    <property type="nucleotide sequence ID" value="NZ_CP017813.1"/>
</dbReference>
<dbReference type="InterPro" id="IPR014721">
    <property type="entry name" value="Ribsml_uS5_D2-typ_fold_subgr"/>
</dbReference>
<evidence type="ECO:0000256" key="1">
    <source>
        <dbReference type="ARBA" id="ARBA00022694"/>
    </source>
</evidence>
<keyword evidence="5 6" id="KW-0694">RNA-binding</keyword>
<keyword evidence="2 6" id="KW-0540">Nuclease</keyword>
<reference evidence="9" key="1">
    <citation type="submission" date="2016-10" db="EMBL/GenBank/DDBJ databases">
        <authorList>
            <person name="Beylefeld A."/>
            <person name="Abolnik C."/>
        </authorList>
    </citation>
    <scope>NUCLEOTIDE SEQUENCE [LARGE SCALE GENOMIC DNA]</scope>
    <source>
        <strain evidence="9">B359_6</strain>
    </source>
</reference>
<evidence type="ECO:0000256" key="3">
    <source>
        <dbReference type="ARBA" id="ARBA00022759"/>
    </source>
</evidence>
<organism evidence="8 9">
    <name type="scientific">Mycoplasmopsis pullorum</name>
    <dbReference type="NCBI Taxonomy" id="48003"/>
    <lineage>
        <taxon>Bacteria</taxon>
        <taxon>Bacillati</taxon>
        <taxon>Mycoplasmatota</taxon>
        <taxon>Mycoplasmoidales</taxon>
        <taxon>Metamycoplasmataceae</taxon>
        <taxon>Mycoplasmopsis</taxon>
    </lineage>
</organism>
<evidence type="ECO:0000256" key="6">
    <source>
        <dbReference type="HAMAP-Rule" id="MF_00227"/>
    </source>
</evidence>
<comment type="catalytic activity">
    <reaction evidence="6">
        <text>Endonucleolytic cleavage of RNA, removing 5'-extranucleotides from tRNA precursor.</text>
        <dbReference type="EC" id="3.1.26.5"/>
    </reaction>
</comment>
<dbReference type="STRING" id="48003.BLA55_01595"/>
<dbReference type="GO" id="GO:0001682">
    <property type="term" value="P:tRNA 5'-leader removal"/>
    <property type="evidence" value="ECO:0007669"/>
    <property type="project" value="UniProtKB-UniRule"/>
</dbReference>
<comment type="subunit">
    <text evidence="6">Consists of a catalytic RNA component (M1 or rnpB) and a protein subunit.</text>
</comment>
<dbReference type="KEGG" id="mpul:BLA55_01595"/>
<dbReference type="Gene3D" id="3.30.230.10">
    <property type="match status" value="1"/>
</dbReference>
<gene>
    <name evidence="6" type="primary">rnpA</name>
    <name evidence="8" type="ORF">BLA55_01595</name>
</gene>
<dbReference type="AlphaFoldDB" id="A0A1L4FRX7"/>
<accession>A0A1L4FRX7</accession>
<dbReference type="GO" id="GO:0004526">
    <property type="term" value="F:ribonuclease P activity"/>
    <property type="evidence" value="ECO:0007669"/>
    <property type="project" value="UniProtKB-UniRule"/>
</dbReference>
<dbReference type="PANTHER" id="PTHR33992:SF1">
    <property type="entry name" value="RIBONUCLEASE P PROTEIN COMPONENT"/>
    <property type="match status" value="1"/>
</dbReference>
<dbReference type="Pfam" id="PF00825">
    <property type="entry name" value="Ribonuclease_P"/>
    <property type="match status" value="1"/>
</dbReference>
<proteinExistence type="inferred from homology"/>
<evidence type="ECO:0000256" key="2">
    <source>
        <dbReference type="ARBA" id="ARBA00022722"/>
    </source>
</evidence>
<dbReference type="OrthoDB" id="9810867at2"/>
<dbReference type="GO" id="GO:0000049">
    <property type="term" value="F:tRNA binding"/>
    <property type="evidence" value="ECO:0007669"/>
    <property type="project" value="UniProtKB-UniRule"/>
</dbReference>
<evidence type="ECO:0000313" key="9">
    <source>
        <dbReference type="Proteomes" id="UP000184322"/>
    </source>
</evidence>
<dbReference type="Proteomes" id="UP000184322">
    <property type="component" value="Chromosome"/>
</dbReference>
<evidence type="ECO:0000256" key="7">
    <source>
        <dbReference type="NCBIfam" id="TIGR00188"/>
    </source>
</evidence>
<evidence type="ECO:0000313" key="8">
    <source>
        <dbReference type="EMBL" id="APJ38363.1"/>
    </source>
</evidence>
<dbReference type="EMBL" id="CP017813">
    <property type="protein sequence ID" value="APJ38363.1"/>
    <property type="molecule type" value="Genomic_DNA"/>
</dbReference>
<keyword evidence="3 6" id="KW-0255">Endonuclease</keyword>
<protein>
    <recommendedName>
        <fullName evidence="6 7">Ribonuclease P protein component</fullName>
        <shortName evidence="6">RNase P protein</shortName>
        <shortName evidence="6">RNaseP protein</shortName>
        <ecNumber evidence="6 7">3.1.26.5</ecNumber>
    </recommendedName>
    <alternativeName>
        <fullName evidence="6">Protein C5</fullName>
    </alternativeName>
</protein>
<comment type="similarity">
    <text evidence="6">Belongs to the RnpA family.</text>
</comment>
<comment type="function">
    <text evidence="6">RNaseP catalyzes the removal of the 5'-leader sequence from pre-tRNA to produce the mature 5'-terminus. It can also cleave other RNA substrates such as 4.5S RNA. The protein component plays an auxiliary but essential role in vivo by binding to the 5'-leader sequence and broadening the substrate specificity of the ribozyme.</text>
</comment>
<keyword evidence="4 6" id="KW-0378">Hydrolase</keyword>
<dbReference type="EC" id="3.1.26.5" evidence="6 7"/>
<dbReference type="InterPro" id="IPR000100">
    <property type="entry name" value="RNase_P"/>
</dbReference>
<dbReference type="GeneID" id="57134109"/>
<dbReference type="NCBIfam" id="TIGR00188">
    <property type="entry name" value="rnpA"/>
    <property type="match status" value="1"/>
</dbReference>
<keyword evidence="1 6" id="KW-0819">tRNA processing</keyword>
<dbReference type="SUPFAM" id="SSF54211">
    <property type="entry name" value="Ribosomal protein S5 domain 2-like"/>
    <property type="match status" value="1"/>
</dbReference>
<dbReference type="PANTHER" id="PTHR33992">
    <property type="entry name" value="RIBONUCLEASE P PROTEIN COMPONENT"/>
    <property type="match status" value="1"/>
</dbReference>
<dbReference type="HAMAP" id="MF_00227">
    <property type="entry name" value="RNase_P"/>
    <property type="match status" value="1"/>
</dbReference>
<dbReference type="GO" id="GO:0042781">
    <property type="term" value="F:3'-tRNA processing endoribonuclease activity"/>
    <property type="evidence" value="ECO:0007669"/>
    <property type="project" value="TreeGrafter"/>
</dbReference>
<evidence type="ECO:0000256" key="5">
    <source>
        <dbReference type="ARBA" id="ARBA00022884"/>
    </source>
</evidence>
<dbReference type="GO" id="GO:0030677">
    <property type="term" value="C:ribonuclease P complex"/>
    <property type="evidence" value="ECO:0007669"/>
    <property type="project" value="TreeGrafter"/>
</dbReference>
<keyword evidence="9" id="KW-1185">Reference proteome</keyword>
<dbReference type="InterPro" id="IPR020568">
    <property type="entry name" value="Ribosomal_Su5_D2-typ_SF"/>
</dbReference>
<name>A0A1L4FRX7_9BACT</name>
<sequence>MKKEHRLKKNWEFEKVMRSNHQLVNRHIIIYYLKSNSFKAGITVPKKFAGSVGRNFYKRQLRAIIHELDIYDLNYQFVFIVRKDFLTTDFAVKQKSIAKLMEKLRNETKQK</sequence>
<evidence type="ECO:0000256" key="4">
    <source>
        <dbReference type="ARBA" id="ARBA00022801"/>
    </source>
</evidence>